<dbReference type="InterPro" id="IPR039424">
    <property type="entry name" value="SBP_5"/>
</dbReference>
<sequence length="522" mass="57642">MPLSFSLPRLGRHALAAIAATMLALPAPAALVSPARAETPADTLVVATMWEALPLAMAPRRSRFFNESEILDTLVKLDFDMNLVPGLATSWERVSPTVWRFALREGVTFHDGSPFDARAAKFSLERVIALLPYAADLLNIESIATPEPLVLEIETSEPFSALPNQLTDAITVIYGKASFDGDGKFVTPVGTGPWKLADYRKQDRTIVERFDGYWGEAPALKTIEYRYIPDHNARAIALEAGEVDFIDNLLPSDVSRLSADERFTVYSEESAGIYYGAINAGEKSVLSDVRLRRAVNLLIDREIVVTGALDGIGNPAWTFFPASFPWTSEEVTPYSFDPEAAAALLTEAGYDKSSGTWTKDGEPLTLRILSYSSRAEMATITEALAILLKQQGIETKVQMFTWEGMLELVRQGDYDISVVFWTPEMTGHPDLHLKSQFHSKAGMNYQFWANAEFDALVDKGRTLDAGPEALATYVRAQQILQEDAPEIPLVHKVFVAASRANVEGYKVHPSGFFYNFKAVSKN</sequence>
<dbReference type="OrthoDB" id="9803988at2"/>
<feature type="domain" description="Solute-binding protein family 5" evidence="4">
    <location>
        <begin position="83"/>
        <end position="440"/>
    </location>
</feature>
<dbReference type="EMBL" id="CP046908">
    <property type="protein sequence ID" value="QGZ36913.1"/>
    <property type="molecule type" value="Genomic_DNA"/>
</dbReference>
<comment type="similarity">
    <text evidence="2">Belongs to the bacterial solute-binding protein 5 family.</text>
</comment>
<evidence type="ECO:0000259" key="4">
    <source>
        <dbReference type="Pfam" id="PF00496"/>
    </source>
</evidence>
<evidence type="ECO:0000256" key="1">
    <source>
        <dbReference type="ARBA" id="ARBA00004418"/>
    </source>
</evidence>
<dbReference type="PIRSF" id="PIRSF002741">
    <property type="entry name" value="MppA"/>
    <property type="match status" value="1"/>
</dbReference>
<gene>
    <name evidence="5" type="ORF">GH266_21890</name>
</gene>
<dbReference type="PANTHER" id="PTHR30290">
    <property type="entry name" value="PERIPLASMIC BINDING COMPONENT OF ABC TRANSPORTER"/>
    <property type="match status" value="1"/>
</dbReference>
<protein>
    <submittedName>
        <fullName evidence="5">ABC transporter substrate-binding protein</fullName>
    </submittedName>
</protein>
<dbReference type="CDD" id="cd08490">
    <property type="entry name" value="PBP2_NikA_DppA_OppA_like_3"/>
    <property type="match status" value="1"/>
</dbReference>
<dbReference type="RefSeq" id="WP_158195731.1">
    <property type="nucleotide sequence ID" value="NZ_CP046908.1"/>
</dbReference>
<proteinExistence type="inferred from homology"/>
<dbReference type="GO" id="GO:1904680">
    <property type="term" value="F:peptide transmembrane transporter activity"/>
    <property type="evidence" value="ECO:0007669"/>
    <property type="project" value="TreeGrafter"/>
</dbReference>
<dbReference type="SUPFAM" id="SSF53850">
    <property type="entry name" value="Periplasmic binding protein-like II"/>
    <property type="match status" value="1"/>
</dbReference>
<evidence type="ECO:0000313" key="6">
    <source>
        <dbReference type="Proteomes" id="UP000435648"/>
    </source>
</evidence>
<feature type="chain" id="PRO_5032511723" evidence="3">
    <location>
        <begin position="30"/>
        <end position="522"/>
    </location>
</feature>
<dbReference type="AlphaFoldDB" id="A0A857CCV7"/>
<feature type="signal peptide" evidence="3">
    <location>
        <begin position="1"/>
        <end position="29"/>
    </location>
</feature>
<accession>A0A857CCV7</accession>
<name>A0A857CCV7_9HYPH</name>
<dbReference type="Proteomes" id="UP000435648">
    <property type="component" value="Chromosome"/>
</dbReference>
<dbReference type="InterPro" id="IPR030678">
    <property type="entry name" value="Peptide/Ni-bd"/>
</dbReference>
<dbReference type="GO" id="GO:0015833">
    <property type="term" value="P:peptide transport"/>
    <property type="evidence" value="ECO:0007669"/>
    <property type="project" value="TreeGrafter"/>
</dbReference>
<evidence type="ECO:0000313" key="5">
    <source>
        <dbReference type="EMBL" id="QGZ36913.1"/>
    </source>
</evidence>
<dbReference type="GO" id="GO:0030288">
    <property type="term" value="C:outer membrane-bounded periplasmic space"/>
    <property type="evidence" value="ECO:0007669"/>
    <property type="project" value="UniProtKB-ARBA"/>
</dbReference>
<reference evidence="5 6" key="1">
    <citation type="submission" date="2019-12" db="EMBL/GenBank/DDBJ databases">
        <title>The genome of Stappia indica PHM037.</title>
        <authorList>
            <person name="Kacar D."/>
            <person name="Galan B."/>
            <person name="Canedo L."/>
            <person name="Rodriguez P."/>
            <person name="de la Calle F."/>
            <person name="Garcia J.L."/>
        </authorList>
    </citation>
    <scope>NUCLEOTIDE SEQUENCE [LARGE SCALE GENOMIC DNA]</scope>
    <source>
        <strain evidence="5 6">PHM037</strain>
    </source>
</reference>
<comment type="subcellular location">
    <subcellularLocation>
        <location evidence="1">Periplasm</location>
    </subcellularLocation>
</comment>
<dbReference type="Gene3D" id="3.10.105.10">
    <property type="entry name" value="Dipeptide-binding Protein, Domain 3"/>
    <property type="match status" value="1"/>
</dbReference>
<evidence type="ECO:0000256" key="2">
    <source>
        <dbReference type="ARBA" id="ARBA00005695"/>
    </source>
</evidence>
<organism evidence="5 6">
    <name type="scientific">Stappia indica</name>
    <dbReference type="NCBI Taxonomy" id="538381"/>
    <lineage>
        <taxon>Bacteria</taxon>
        <taxon>Pseudomonadati</taxon>
        <taxon>Pseudomonadota</taxon>
        <taxon>Alphaproteobacteria</taxon>
        <taxon>Hyphomicrobiales</taxon>
        <taxon>Stappiaceae</taxon>
        <taxon>Stappia</taxon>
    </lineage>
</organism>
<evidence type="ECO:0000256" key="3">
    <source>
        <dbReference type="SAM" id="SignalP"/>
    </source>
</evidence>
<dbReference type="Gene3D" id="3.40.190.10">
    <property type="entry name" value="Periplasmic binding protein-like II"/>
    <property type="match status" value="1"/>
</dbReference>
<dbReference type="Pfam" id="PF00496">
    <property type="entry name" value="SBP_bac_5"/>
    <property type="match status" value="1"/>
</dbReference>
<dbReference type="KEGG" id="siw:GH266_21890"/>
<dbReference type="GO" id="GO:0043190">
    <property type="term" value="C:ATP-binding cassette (ABC) transporter complex"/>
    <property type="evidence" value="ECO:0007669"/>
    <property type="project" value="InterPro"/>
</dbReference>
<dbReference type="InterPro" id="IPR000914">
    <property type="entry name" value="SBP_5_dom"/>
</dbReference>
<keyword evidence="3" id="KW-0732">Signal</keyword>